<feature type="region of interest" description="Disordered" evidence="1">
    <location>
        <begin position="320"/>
        <end position="449"/>
    </location>
</feature>
<dbReference type="PROSITE" id="PS51444">
    <property type="entry name" value="FH2"/>
    <property type="match status" value="1"/>
</dbReference>
<comment type="caution">
    <text evidence="3">The sequence shown here is derived from an EMBL/GenBank/DDBJ whole genome shotgun (WGS) entry which is preliminary data.</text>
</comment>
<feature type="region of interest" description="Disordered" evidence="1">
    <location>
        <begin position="1108"/>
        <end position="1131"/>
    </location>
</feature>
<dbReference type="STRING" id="4795.A0A225W1Z0"/>
<dbReference type="PANTHER" id="PTHR45733">
    <property type="entry name" value="FORMIN-J"/>
    <property type="match status" value="1"/>
</dbReference>
<gene>
    <name evidence="3" type="ORF">PHMEG_00016199</name>
</gene>
<feature type="compositionally biased region" description="Basic and acidic residues" evidence="1">
    <location>
        <begin position="405"/>
        <end position="417"/>
    </location>
</feature>
<evidence type="ECO:0000259" key="2">
    <source>
        <dbReference type="PROSITE" id="PS51444"/>
    </source>
</evidence>
<name>A0A225W1Z0_9STRA</name>
<dbReference type="EMBL" id="NBNE01002300">
    <property type="protein sequence ID" value="OWZ10870.1"/>
    <property type="molecule type" value="Genomic_DNA"/>
</dbReference>
<reference evidence="4" key="1">
    <citation type="submission" date="2017-03" db="EMBL/GenBank/DDBJ databases">
        <title>Phytopthora megakarya and P. palmivora, two closely related causual agents of cacao black pod achieved similar genome size and gene model numbers by different mechanisms.</title>
        <authorList>
            <person name="Ali S."/>
            <person name="Shao J."/>
            <person name="Larry D.J."/>
            <person name="Kronmiller B."/>
            <person name="Shen D."/>
            <person name="Strem M.D."/>
            <person name="Melnick R.L."/>
            <person name="Guiltinan M.J."/>
            <person name="Tyler B.M."/>
            <person name="Meinhardt L.W."/>
            <person name="Bailey B.A."/>
        </authorList>
    </citation>
    <scope>NUCLEOTIDE SEQUENCE [LARGE SCALE GENOMIC DNA]</scope>
    <source>
        <strain evidence="4">zdho120</strain>
    </source>
</reference>
<feature type="region of interest" description="Disordered" evidence="1">
    <location>
        <begin position="45"/>
        <end position="67"/>
    </location>
</feature>
<sequence>MAPSFISMLMGADKRPAATAASQPSLPHLARGSARAEGLQFGLPMGSFHFGQPQTGASSGTAQTTAHWNDRQKVQDFFRHTTAGDDGSSDEEAEKAAQNDDKAIDMSRNASDSRDSTPTSSTTSEDNQEELRGAVQGRGRLQSALEDLLARQQAEEQPNEEPVERTPLRKKERRRYDSFDIMADVRLSGDDEDLDSVYSTPARSRNNSEDYFGGGLLDMLSQRHMPAGVDRHASVADMLANRALPAPNEDVDEDFDESVVAPQERSREISEPSALQTPAMDRSIMLAEMLVKRPAPSTDSDSMKTATVNKNNALEAMLAKRAAPPPPSSNEETTKPPKVNPLEAMLARRAAPSPPPPAAASEESSGSAHPLAAMLKQRKVAQRMPAATAEVVSPPPPPADSNGNIEKDQIPLKDHPTYQKAQRMPATTKVVSPPPPPADSNGSIEKDQIPLKDHPTYQKYFKMLKVGLPAPVVKHKMQSENVDPAVLGMDPNKPLPEAPAPALDAESETAYQTQLKEYEAKHGKYLQMVKVGLPPAVVEHKMRMDGVDPAWLQGPPKRPEPKPAAVTEVTDEEKAAHRKKYHKYFNMLRLGLPRGAVEQKMRMAGIDPAELNGPRPVAPMEQPKKTLKRKDSIRKKLHWEGKRHRTRRDSLWGGDTVEEAKEQVQISEESRAMLEKLFVKDLTESKKRNASSKSEGGAAAKKKKAMVQLIDMKKSQNIAITLARVKLSYPQLKREILAMNPTVLSPSQVRSLMDMWPDRKEMEAVNAFNGDMATIGTAEQFLVEVRSVPRFQEKLGCLLFKQEFPSRVHELRESLDLVTRGVYQVCSSAELRQLFIYILQIGNLLNFGGDDEQQGVDAFSLGSLVKFSQTKAFVGGITFLQYVVQSIERDVPHLAHFYKDIDLVSKCSKVAYASLASEKNGLETGLQKLLREAETSVATSDASDADKKMMKAYKDTLMNVCKEVKSELYALQELLDKLDAAKAHFLEYFEEEDTEEELDVLLSHIANFTSEYRREHSKYQAKMKKEMMKLYSKLSPSKNLVGAVDPKTPHSKMSHDAKLPHGQHGHQNHGKGAHPHRTSMPPQIDHPQPIRQIHHARVLQLDIPQDDEMDDVSSTASMSPKTSAVLSGGMP</sequence>
<dbReference type="AlphaFoldDB" id="A0A225W1Z0"/>
<evidence type="ECO:0000313" key="3">
    <source>
        <dbReference type="EMBL" id="OWZ10870.1"/>
    </source>
</evidence>
<dbReference type="InterPro" id="IPR015425">
    <property type="entry name" value="FH2_Formin"/>
</dbReference>
<dbReference type="InterPro" id="IPR051144">
    <property type="entry name" value="Formin_homology_domain"/>
</dbReference>
<accession>A0A225W1Z0</accession>
<dbReference type="PANTHER" id="PTHR45733:SF8">
    <property type="entry name" value="FORMIN-J"/>
    <property type="match status" value="1"/>
</dbReference>
<feature type="region of interest" description="Disordered" evidence="1">
    <location>
        <begin position="1045"/>
        <end position="1087"/>
    </location>
</feature>
<feature type="compositionally biased region" description="Basic residues" evidence="1">
    <location>
        <begin position="1061"/>
        <end position="1077"/>
    </location>
</feature>
<feature type="region of interest" description="Disordered" evidence="1">
    <location>
        <begin position="607"/>
        <end position="630"/>
    </location>
</feature>
<feature type="compositionally biased region" description="Polar residues" evidence="1">
    <location>
        <begin position="1112"/>
        <end position="1125"/>
    </location>
</feature>
<dbReference type="InterPro" id="IPR042201">
    <property type="entry name" value="FH2_Formin_sf"/>
</dbReference>
<feature type="compositionally biased region" description="Basic and acidic residues" evidence="1">
    <location>
        <begin position="94"/>
        <end position="115"/>
    </location>
</feature>
<evidence type="ECO:0000313" key="4">
    <source>
        <dbReference type="Proteomes" id="UP000198211"/>
    </source>
</evidence>
<dbReference type="GO" id="GO:0071203">
    <property type="term" value="C:WASH complex"/>
    <property type="evidence" value="ECO:0007669"/>
    <property type="project" value="InterPro"/>
</dbReference>
<proteinExistence type="predicted"/>
<feature type="region of interest" description="Disordered" evidence="1">
    <location>
        <begin position="550"/>
        <end position="573"/>
    </location>
</feature>
<dbReference type="OrthoDB" id="1668162at2759"/>
<feature type="region of interest" description="Disordered" evidence="1">
    <location>
        <begin position="151"/>
        <end position="171"/>
    </location>
</feature>
<dbReference type="Gene3D" id="1.20.58.2220">
    <property type="entry name" value="Formin, FH2 domain"/>
    <property type="match status" value="1"/>
</dbReference>
<feature type="compositionally biased region" description="Basic and acidic residues" evidence="1">
    <location>
        <begin position="162"/>
        <end position="171"/>
    </location>
</feature>
<organism evidence="3 4">
    <name type="scientific">Phytophthora megakarya</name>
    <dbReference type="NCBI Taxonomy" id="4795"/>
    <lineage>
        <taxon>Eukaryota</taxon>
        <taxon>Sar</taxon>
        <taxon>Stramenopiles</taxon>
        <taxon>Oomycota</taxon>
        <taxon>Peronosporomycetes</taxon>
        <taxon>Peronosporales</taxon>
        <taxon>Peronosporaceae</taxon>
        <taxon>Phytophthora</taxon>
    </lineage>
</organism>
<feature type="compositionally biased region" description="Low complexity" evidence="1">
    <location>
        <begin position="359"/>
        <end position="368"/>
    </location>
</feature>
<feature type="compositionally biased region" description="Low complexity" evidence="1">
    <location>
        <begin position="54"/>
        <end position="66"/>
    </location>
</feature>
<evidence type="ECO:0000256" key="1">
    <source>
        <dbReference type="SAM" id="MobiDB-lite"/>
    </source>
</evidence>
<dbReference type="SMART" id="SM00498">
    <property type="entry name" value="FH2"/>
    <property type="match status" value="1"/>
</dbReference>
<dbReference type="Pfam" id="PF02181">
    <property type="entry name" value="FH2"/>
    <property type="match status" value="1"/>
</dbReference>
<dbReference type="Pfam" id="PF10152">
    <property type="entry name" value="CCDC53"/>
    <property type="match status" value="3"/>
</dbReference>
<protein>
    <submittedName>
        <fullName evidence="3">Formin like protein</fullName>
    </submittedName>
</protein>
<dbReference type="Proteomes" id="UP000198211">
    <property type="component" value="Unassembled WGS sequence"/>
</dbReference>
<feature type="region of interest" description="Disordered" evidence="1">
    <location>
        <begin position="80"/>
        <end position="131"/>
    </location>
</feature>
<dbReference type="SUPFAM" id="SSF101447">
    <property type="entry name" value="Formin homology 2 domain (FH2 domain)"/>
    <property type="match status" value="1"/>
</dbReference>
<keyword evidence="4" id="KW-1185">Reference proteome</keyword>
<feature type="domain" description="FH2" evidence="2">
    <location>
        <begin position="624"/>
        <end position="1038"/>
    </location>
</feature>
<dbReference type="InterPro" id="IPR019309">
    <property type="entry name" value="WASHC3"/>
</dbReference>